<dbReference type="PANTHER" id="PTHR33375:SF1">
    <property type="entry name" value="CHROMOSOME-PARTITIONING PROTEIN PARB-RELATED"/>
    <property type="match status" value="1"/>
</dbReference>
<dbReference type="KEGG" id="ftj:FTUN_2964"/>
<evidence type="ECO:0000256" key="1">
    <source>
        <dbReference type="ARBA" id="ARBA00006295"/>
    </source>
</evidence>
<feature type="compositionally biased region" description="Low complexity" evidence="3">
    <location>
        <begin position="26"/>
        <end position="39"/>
    </location>
</feature>
<evidence type="ECO:0000256" key="2">
    <source>
        <dbReference type="ARBA" id="ARBA00022829"/>
    </source>
</evidence>
<protein>
    <submittedName>
        <fullName evidence="5">Chromosome (Plasmid) partitioning protein ParB</fullName>
    </submittedName>
</protein>
<dbReference type="InterPro" id="IPR036086">
    <property type="entry name" value="ParB/Sulfiredoxin_sf"/>
</dbReference>
<dbReference type="EMBL" id="CP053452">
    <property type="protein sequence ID" value="QJW95415.1"/>
    <property type="molecule type" value="Genomic_DNA"/>
</dbReference>
<feature type="region of interest" description="Disordered" evidence="3">
    <location>
        <begin position="26"/>
        <end position="47"/>
    </location>
</feature>
<dbReference type="Pfam" id="PF17762">
    <property type="entry name" value="HTH_ParB"/>
    <property type="match status" value="1"/>
</dbReference>
<dbReference type="Pfam" id="PF02195">
    <property type="entry name" value="ParB_N"/>
    <property type="match status" value="1"/>
</dbReference>
<dbReference type="AlphaFoldDB" id="A0A6M5YN73"/>
<organism evidence="5 6">
    <name type="scientific">Frigoriglobus tundricola</name>
    <dbReference type="NCBI Taxonomy" id="2774151"/>
    <lineage>
        <taxon>Bacteria</taxon>
        <taxon>Pseudomonadati</taxon>
        <taxon>Planctomycetota</taxon>
        <taxon>Planctomycetia</taxon>
        <taxon>Gemmatales</taxon>
        <taxon>Gemmataceae</taxon>
        <taxon>Frigoriglobus</taxon>
    </lineage>
</organism>
<dbReference type="Gene3D" id="3.90.1530.30">
    <property type="match status" value="1"/>
</dbReference>
<dbReference type="GO" id="GO:0005694">
    <property type="term" value="C:chromosome"/>
    <property type="evidence" value="ECO:0007669"/>
    <property type="project" value="TreeGrafter"/>
</dbReference>
<proteinExistence type="inferred from homology"/>
<evidence type="ECO:0000313" key="5">
    <source>
        <dbReference type="EMBL" id="QJW95415.1"/>
    </source>
</evidence>
<dbReference type="SMART" id="SM00470">
    <property type="entry name" value="ParB"/>
    <property type="match status" value="1"/>
</dbReference>
<evidence type="ECO:0000313" key="6">
    <source>
        <dbReference type="Proteomes" id="UP000503447"/>
    </source>
</evidence>
<dbReference type="InterPro" id="IPR001387">
    <property type="entry name" value="Cro/C1-type_HTH"/>
</dbReference>
<keyword evidence="2" id="KW-0159">Chromosome partition</keyword>
<dbReference type="RefSeq" id="WP_171471200.1">
    <property type="nucleotide sequence ID" value="NZ_CP053452.2"/>
</dbReference>
<dbReference type="CDD" id="cd00093">
    <property type="entry name" value="HTH_XRE"/>
    <property type="match status" value="1"/>
</dbReference>
<dbReference type="FunFam" id="1.10.10.2830:FF:000001">
    <property type="entry name" value="Chromosome partitioning protein ParB"/>
    <property type="match status" value="1"/>
</dbReference>
<sequence length="378" mass="40526">MSSADKFTKKYGSNLNESLGARTAPAIPAVSSVAAPATVGPDDGRTRARETGHMEIERIVPDPNQPRKEFDTDALDRLAASIQRHGQLQPIRVRWNGSLGKWVIIAGERRYQAAKRAGMRTLVCVFVDRDLTPTEILSEQIVENLLREDLKPIEQAKAYKTLMELNGWSGSQLAEALNVSKATVSRVLPLLSLPAEIKAQVDKGDLPATIAYELTKLPTAEGQQAMAGRIVAERFTRAEAIEAVRQEVDQAGTKASATPPPAVPESAPEFRRETAKPNPSFAAKLPDEVSTHAAGGDAPVQDAAPVVEPAPTAVTPAPPAKKKPGKPRTGTKENVYRVEGARVVVSFLKKVPEPGEIVAALEQALAKARADLQSRSAA</sequence>
<dbReference type="PANTHER" id="PTHR33375">
    <property type="entry name" value="CHROMOSOME-PARTITIONING PROTEIN PARB-RELATED"/>
    <property type="match status" value="1"/>
</dbReference>
<gene>
    <name evidence="5" type="ORF">FTUN_2964</name>
</gene>
<feature type="domain" description="ParB-like N-terminal" evidence="4">
    <location>
        <begin position="52"/>
        <end position="145"/>
    </location>
</feature>
<accession>A0A6M5YN73</accession>
<evidence type="ECO:0000259" key="4">
    <source>
        <dbReference type="SMART" id="SM00470"/>
    </source>
</evidence>
<keyword evidence="6" id="KW-1185">Reference proteome</keyword>
<name>A0A6M5YN73_9BACT</name>
<dbReference type="Proteomes" id="UP000503447">
    <property type="component" value="Chromosome"/>
</dbReference>
<comment type="similarity">
    <text evidence="1">Belongs to the ParB family.</text>
</comment>
<dbReference type="InterPro" id="IPR004437">
    <property type="entry name" value="ParB/RepB/Spo0J"/>
</dbReference>
<dbReference type="GO" id="GO:0003677">
    <property type="term" value="F:DNA binding"/>
    <property type="evidence" value="ECO:0007669"/>
    <property type="project" value="InterPro"/>
</dbReference>
<feature type="region of interest" description="Disordered" evidence="3">
    <location>
        <begin position="249"/>
        <end position="283"/>
    </location>
</feature>
<dbReference type="GO" id="GO:0007059">
    <property type="term" value="P:chromosome segregation"/>
    <property type="evidence" value="ECO:0007669"/>
    <property type="project" value="UniProtKB-KW"/>
</dbReference>
<dbReference type="InterPro" id="IPR050336">
    <property type="entry name" value="Chromosome_partition/occlusion"/>
</dbReference>
<dbReference type="NCBIfam" id="TIGR00180">
    <property type="entry name" value="parB_part"/>
    <property type="match status" value="1"/>
</dbReference>
<dbReference type="CDD" id="cd16393">
    <property type="entry name" value="SPO0J_N"/>
    <property type="match status" value="1"/>
</dbReference>
<reference evidence="6" key="1">
    <citation type="submission" date="2020-05" db="EMBL/GenBank/DDBJ databases">
        <title>Frigoriglobus tundricola gen. nov., sp. nov., a psychrotolerant cellulolytic planctomycete of the family Gemmataceae with two divergent copies of 16S rRNA gene.</title>
        <authorList>
            <person name="Kulichevskaya I.S."/>
            <person name="Ivanova A.A."/>
            <person name="Naumoff D.G."/>
            <person name="Beletsky A.V."/>
            <person name="Rijpstra W.I.C."/>
            <person name="Sinninghe Damste J.S."/>
            <person name="Mardanov A.V."/>
            <person name="Ravin N.V."/>
            <person name="Dedysh S.N."/>
        </authorList>
    </citation>
    <scope>NUCLEOTIDE SEQUENCE [LARGE SCALE GENOMIC DNA]</scope>
    <source>
        <strain evidence="6">PL17</strain>
    </source>
</reference>
<dbReference type="SUPFAM" id="SSF110849">
    <property type="entry name" value="ParB/Sulfiredoxin"/>
    <property type="match status" value="1"/>
</dbReference>
<dbReference type="Gene3D" id="1.10.10.2830">
    <property type="match status" value="1"/>
</dbReference>
<dbReference type="InterPro" id="IPR041468">
    <property type="entry name" value="HTH_ParB/Spo0J"/>
</dbReference>
<feature type="region of interest" description="Disordered" evidence="3">
    <location>
        <begin position="310"/>
        <end position="334"/>
    </location>
</feature>
<dbReference type="InterPro" id="IPR003115">
    <property type="entry name" value="ParB_N"/>
</dbReference>
<evidence type="ECO:0000256" key="3">
    <source>
        <dbReference type="SAM" id="MobiDB-lite"/>
    </source>
</evidence>